<comment type="caution">
    <text evidence="1">The sequence shown here is derived from an EMBL/GenBank/DDBJ whole genome shotgun (WGS) entry which is preliminary data.</text>
</comment>
<reference evidence="1" key="1">
    <citation type="submission" date="2023-06" db="EMBL/GenBank/DDBJ databases">
        <authorList>
            <consortium name="Lawrence Berkeley National Laboratory"/>
            <person name="Ahrendt S."/>
            <person name="Sahu N."/>
            <person name="Indic B."/>
            <person name="Wong-Bajracharya J."/>
            <person name="Merenyi Z."/>
            <person name="Ke H.-M."/>
            <person name="Monk M."/>
            <person name="Kocsube S."/>
            <person name="Drula E."/>
            <person name="Lipzen A."/>
            <person name="Balint B."/>
            <person name="Henrissat B."/>
            <person name="Andreopoulos B."/>
            <person name="Martin F.M."/>
            <person name="Harder C.B."/>
            <person name="Rigling D."/>
            <person name="Ford K.L."/>
            <person name="Foster G.D."/>
            <person name="Pangilinan J."/>
            <person name="Papanicolaou A."/>
            <person name="Barry K."/>
            <person name="LaButti K."/>
            <person name="Viragh M."/>
            <person name="Koriabine M."/>
            <person name="Yan M."/>
            <person name="Riley R."/>
            <person name="Champramary S."/>
            <person name="Plett K.L."/>
            <person name="Tsai I.J."/>
            <person name="Slot J."/>
            <person name="Sipos G."/>
            <person name="Plett J."/>
            <person name="Nagy L.G."/>
            <person name="Grigoriev I.V."/>
        </authorList>
    </citation>
    <scope>NUCLEOTIDE SEQUENCE</scope>
    <source>
        <strain evidence="1">ICMP 16352</strain>
    </source>
</reference>
<organism evidence="1 2">
    <name type="scientific">Armillaria novae-zelandiae</name>
    <dbReference type="NCBI Taxonomy" id="153914"/>
    <lineage>
        <taxon>Eukaryota</taxon>
        <taxon>Fungi</taxon>
        <taxon>Dikarya</taxon>
        <taxon>Basidiomycota</taxon>
        <taxon>Agaricomycotina</taxon>
        <taxon>Agaricomycetes</taxon>
        <taxon>Agaricomycetidae</taxon>
        <taxon>Agaricales</taxon>
        <taxon>Marasmiineae</taxon>
        <taxon>Physalacriaceae</taxon>
        <taxon>Armillaria</taxon>
    </lineage>
</organism>
<name>A0AA39U7R7_9AGAR</name>
<dbReference type="SUPFAM" id="SSF52047">
    <property type="entry name" value="RNI-like"/>
    <property type="match status" value="1"/>
</dbReference>
<evidence type="ECO:0008006" key="3">
    <source>
        <dbReference type="Google" id="ProtNLM"/>
    </source>
</evidence>
<dbReference type="EMBL" id="JAUEPR010000065">
    <property type="protein sequence ID" value="KAK0468855.1"/>
    <property type="molecule type" value="Genomic_DNA"/>
</dbReference>
<protein>
    <recommendedName>
        <fullName evidence="3">F-box domain-containing protein</fullName>
    </recommendedName>
</protein>
<gene>
    <name evidence="1" type="ORF">IW261DRAFT_1406764</name>
</gene>
<proteinExistence type="predicted"/>
<dbReference type="InterPro" id="IPR032675">
    <property type="entry name" value="LRR_dom_sf"/>
</dbReference>
<accession>A0AA39U7R7</accession>
<sequence length="521" mass="57903">MHPVDTPSVSLLKCPECGYAMPGESLIPTLPSSRFEELSSCNDSPVDLERTALEAAVRKGEANLSSLPQRIAAVRETLDVLLNEQARTVNHITDAKRLLNPVRRLPGDVLIEIFTACLPEHARDSLNTNRAPWVLSQVCASWRQTTLSSARLWANVHLKMDLYANHMESVFRLGTALDRAAKHPLRVYIQGRKDFSHHPVFAMILPTSGRWKSLEVAASLRAFRLFNSISHRLPLLETLAIEVYSCHRSDMQPDSTVVYGFRQAPRLRELSVTQQLVSKSETPFFSSLFALPLENISELHLISTTADAVSLLQSNGAQHLIVCLIVSDESENRDLPQRIENPAIRQAGLQKLALVGSAVRLLSRFRLPALQTLRLFDFAGPTVPVISHHTAPALTELTIHSDDFIHGRALSSMLQLTPNLSVMILEIVIKGDTLFTALGGSRDGVFELVPHLKVFSLEGTRFKFLNHGRVIADMVEARRAIPSRGGQAALKEVHLKDDLGHSERWEKLREGGLIVRYEAGV</sequence>
<evidence type="ECO:0000313" key="1">
    <source>
        <dbReference type="EMBL" id="KAK0468855.1"/>
    </source>
</evidence>
<dbReference type="Proteomes" id="UP001175227">
    <property type="component" value="Unassembled WGS sequence"/>
</dbReference>
<dbReference type="Gene3D" id="3.80.10.10">
    <property type="entry name" value="Ribonuclease Inhibitor"/>
    <property type="match status" value="1"/>
</dbReference>
<evidence type="ECO:0000313" key="2">
    <source>
        <dbReference type="Proteomes" id="UP001175227"/>
    </source>
</evidence>
<keyword evidence="2" id="KW-1185">Reference proteome</keyword>
<dbReference type="AlphaFoldDB" id="A0AA39U7R7"/>